<keyword evidence="1" id="KW-0472">Membrane</keyword>
<keyword evidence="1" id="KW-0812">Transmembrane</keyword>
<gene>
    <name evidence="2" type="ORF">BN990_01675</name>
</gene>
<feature type="transmembrane region" description="Helical" evidence="1">
    <location>
        <begin position="12"/>
        <end position="34"/>
    </location>
</feature>
<name>A0A024QA26_9BACI</name>
<evidence type="ECO:0000256" key="1">
    <source>
        <dbReference type="SAM" id="Phobius"/>
    </source>
</evidence>
<reference evidence="2 3" key="1">
    <citation type="submission" date="2014-03" db="EMBL/GenBank/DDBJ databases">
        <authorList>
            <person name="Urmite Genomes U."/>
        </authorList>
    </citation>
    <scope>NUCLEOTIDE SEQUENCE [LARGE SCALE GENOMIC DNA]</scope>
    <source>
        <strain evidence="2 3">Vm-5</strain>
    </source>
</reference>
<sequence length="522" mass="58069">MGETRRGKLSPKTLIAIVIGAVILIGGSVSAFIFSNLSGKQEYFLAEKNSIEVLTEKFEERYEPEMSWLEQTEENPTESTVELSAEYNNPNGSAGYGQMDPSQFINNSTITMKNTTDMENKKLSSELTADIGGIQIDGLQFYLTGEKLMVGLPFIEDLLSVKGNDIGSMLHELDPSSFTGEEKVDFASFFEGSLSEEDLDYFKEAYGEMIYNEIPEDAFKAQEETIKVNDQSLDTEKVTMQLSENEVKQILTTILDKLEKDEKVKEILSQQMKLQQLGGTAMNSEMEQMITDFETGLADAKEALTDLQIPNGLTSTIWIHDDVIAQRDFQVQMGPSSEELVTLAVKGTQLLKEDSQVFNYDVTFEDSVDQGKMNLAGDLSWKDNKATDSINLTIGDIVLSYNGTETLDDNKREFERTFSIEDPANGGGSLLWNGSSTYNNDQMNAEHDFSLETATLSQEMASLHAGVSGKTVDSVKIPEGNSEKDLGNMNAEQLMQYFETDVTPKFQQWFFGKLSESGNMGF</sequence>
<dbReference type="AlphaFoldDB" id="A0A024QA26"/>
<dbReference type="eggNOG" id="ENOG502Z89H">
    <property type="taxonomic scope" value="Bacteria"/>
</dbReference>
<evidence type="ECO:0000313" key="3">
    <source>
        <dbReference type="Proteomes" id="UP000028875"/>
    </source>
</evidence>
<keyword evidence="3" id="KW-1185">Reference proteome</keyword>
<dbReference type="EMBL" id="CCDP010000001">
    <property type="protein sequence ID" value="CDQ39378.1"/>
    <property type="molecule type" value="Genomic_DNA"/>
</dbReference>
<proteinExistence type="predicted"/>
<evidence type="ECO:0000313" key="2">
    <source>
        <dbReference type="EMBL" id="CDQ39378.1"/>
    </source>
</evidence>
<dbReference type="STRING" id="1462526.BN990_01675"/>
<organism evidence="2 3">
    <name type="scientific">Virgibacillus massiliensis</name>
    <dbReference type="NCBI Taxonomy" id="1462526"/>
    <lineage>
        <taxon>Bacteria</taxon>
        <taxon>Bacillati</taxon>
        <taxon>Bacillota</taxon>
        <taxon>Bacilli</taxon>
        <taxon>Bacillales</taxon>
        <taxon>Bacillaceae</taxon>
        <taxon>Virgibacillus</taxon>
    </lineage>
</organism>
<reference evidence="3" key="2">
    <citation type="submission" date="2014-05" db="EMBL/GenBank/DDBJ databases">
        <title>Draft genome sequence of Virgibacillus massiliensis Vm-5.</title>
        <authorList>
            <person name="Khelaifia S."/>
            <person name="Croce O."/>
            <person name="Lagier J.C."/>
            <person name="Raoult D."/>
        </authorList>
    </citation>
    <scope>NUCLEOTIDE SEQUENCE [LARGE SCALE GENOMIC DNA]</scope>
    <source>
        <strain evidence="3">Vm-5</strain>
    </source>
</reference>
<comment type="caution">
    <text evidence="2">The sequence shown here is derived from an EMBL/GenBank/DDBJ whole genome shotgun (WGS) entry which is preliminary data.</text>
</comment>
<dbReference type="Proteomes" id="UP000028875">
    <property type="component" value="Unassembled WGS sequence"/>
</dbReference>
<dbReference type="OrthoDB" id="2729040at2"/>
<evidence type="ECO:0008006" key="4">
    <source>
        <dbReference type="Google" id="ProtNLM"/>
    </source>
</evidence>
<accession>A0A024QA26</accession>
<dbReference type="RefSeq" id="WP_038243316.1">
    <property type="nucleotide sequence ID" value="NZ_BNER01000002.1"/>
</dbReference>
<protein>
    <recommendedName>
        <fullName evidence="4">DUF945 family protein</fullName>
    </recommendedName>
</protein>
<keyword evidence="1" id="KW-1133">Transmembrane helix</keyword>